<reference evidence="7" key="1">
    <citation type="journal article" date="2019" name="Int. J. Syst. Evol. Microbiol.">
        <title>The Global Catalogue of Microorganisms (GCM) 10K type strain sequencing project: providing services to taxonomists for standard genome sequencing and annotation.</title>
        <authorList>
            <consortium name="The Broad Institute Genomics Platform"/>
            <consortium name="The Broad Institute Genome Sequencing Center for Infectious Disease"/>
            <person name="Wu L."/>
            <person name="Ma J."/>
        </authorList>
    </citation>
    <scope>NUCLEOTIDE SEQUENCE [LARGE SCALE GENOMIC DNA]</scope>
    <source>
        <strain evidence="7">CGMCC 1.6960</strain>
    </source>
</reference>
<sequence length="400" mass="39426">MASEQDGIVIVGAGAAGHAAAAGLRRHGWTGRIRLVHGEDGPPINRTLVDTGLLPGLLTVGQIALPPLDDVELVHARAIALDPESRSVALSNGQVLTGEAIVLATGSAPRALDPSVEVDAEVPLHVLHTADDAASLRGAVAALDAPRIAVLGAGFIGAEVASLWAPGARVTLVGRSALPLRDAVGEGIAARLAALHAERVDARLGSRVLAVRATPGGAAPVRVELAGEDGASDVVDADLVVVAVGAAPAAAWAGFPGAVPTDDRLRVPGMPGVYAAGGAAAPEVDGAPLRVDHWDAAAAQGAHAAQAVLHDLGLAADPGPWRPITGFTLMAHGAVVSGRGAWAPGAETTTEAAGDGLLALVRDASGTLVGVAGWNAGRAVAEAAARIGAAAAPVASGKPA</sequence>
<gene>
    <name evidence="6" type="ORF">GCM10010968_03550</name>
</gene>
<keyword evidence="2" id="KW-0285">Flavoprotein</keyword>
<evidence type="ECO:0000256" key="3">
    <source>
        <dbReference type="ARBA" id="ARBA00022827"/>
    </source>
</evidence>
<accession>A0ABQ2KD30</accession>
<dbReference type="PANTHER" id="PTHR43557">
    <property type="entry name" value="APOPTOSIS-INDUCING FACTOR 1"/>
    <property type="match status" value="1"/>
</dbReference>
<dbReference type="InterPro" id="IPR036188">
    <property type="entry name" value="FAD/NAD-bd_sf"/>
</dbReference>
<feature type="domain" description="FAD/NAD(P)-binding" evidence="5">
    <location>
        <begin position="8"/>
        <end position="301"/>
    </location>
</feature>
<dbReference type="InterPro" id="IPR050446">
    <property type="entry name" value="FAD-oxidoreductase/Apoptosis"/>
</dbReference>
<dbReference type="Proteomes" id="UP000626982">
    <property type="component" value="Unassembled WGS sequence"/>
</dbReference>
<organism evidence="6 7">
    <name type="scientific">Agrococcus terreus</name>
    <dbReference type="NCBI Taxonomy" id="574649"/>
    <lineage>
        <taxon>Bacteria</taxon>
        <taxon>Bacillati</taxon>
        <taxon>Actinomycetota</taxon>
        <taxon>Actinomycetes</taxon>
        <taxon>Micrococcales</taxon>
        <taxon>Microbacteriaceae</taxon>
        <taxon>Agrococcus</taxon>
    </lineage>
</organism>
<dbReference type="EMBL" id="BMLM01000001">
    <property type="protein sequence ID" value="GGN78122.1"/>
    <property type="molecule type" value="Genomic_DNA"/>
</dbReference>
<evidence type="ECO:0000259" key="5">
    <source>
        <dbReference type="Pfam" id="PF07992"/>
    </source>
</evidence>
<dbReference type="RefSeq" id="WP_188715405.1">
    <property type="nucleotide sequence ID" value="NZ_BAABBD010000001.1"/>
</dbReference>
<dbReference type="Gene3D" id="3.50.50.60">
    <property type="entry name" value="FAD/NAD(P)-binding domain"/>
    <property type="match status" value="2"/>
</dbReference>
<evidence type="ECO:0000256" key="4">
    <source>
        <dbReference type="ARBA" id="ARBA00023002"/>
    </source>
</evidence>
<dbReference type="SUPFAM" id="SSF51905">
    <property type="entry name" value="FAD/NAD(P)-binding domain"/>
    <property type="match status" value="1"/>
</dbReference>
<keyword evidence="3" id="KW-0274">FAD</keyword>
<proteinExistence type="predicted"/>
<dbReference type="Pfam" id="PF07992">
    <property type="entry name" value="Pyr_redox_2"/>
    <property type="match status" value="1"/>
</dbReference>
<comment type="caution">
    <text evidence="6">The sequence shown here is derived from an EMBL/GenBank/DDBJ whole genome shotgun (WGS) entry which is preliminary data.</text>
</comment>
<protein>
    <recommendedName>
        <fullName evidence="5">FAD/NAD(P)-binding domain-containing protein</fullName>
    </recommendedName>
</protein>
<dbReference type="PRINTS" id="PR00368">
    <property type="entry name" value="FADPNR"/>
</dbReference>
<keyword evidence="4" id="KW-0560">Oxidoreductase</keyword>
<dbReference type="PANTHER" id="PTHR43557:SF2">
    <property type="entry name" value="RIESKE DOMAIN-CONTAINING PROTEIN-RELATED"/>
    <property type="match status" value="1"/>
</dbReference>
<dbReference type="InterPro" id="IPR023753">
    <property type="entry name" value="FAD/NAD-binding_dom"/>
</dbReference>
<keyword evidence="7" id="KW-1185">Reference proteome</keyword>
<dbReference type="PRINTS" id="PR00411">
    <property type="entry name" value="PNDRDTASEI"/>
</dbReference>
<evidence type="ECO:0000313" key="7">
    <source>
        <dbReference type="Proteomes" id="UP000626982"/>
    </source>
</evidence>
<evidence type="ECO:0000256" key="2">
    <source>
        <dbReference type="ARBA" id="ARBA00022630"/>
    </source>
</evidence>
<name>A0ABQ2KD30_9MICO</name>
<comment type="cofactor">
    <cofactor evidence="1">
        <name>FAD</name>
        <dbReference type="ChEBI" id="CHEBI:57692"/>
    </cofactor>
</comment>
<evidence type="ECO:0000313" key="6">
    <source>
        <dbReference type="EMBL" id="GGN78122.1"/>
    </source>
</evidence>
<evidence type="ECO:0000256" key="1">
    <source>
        <dbReference type="ARBA" id="ARBA00001974"/>
    </source>
</evidence>